<reference evidence="1 2" key="1">
    <citation type="submission" date="2019-02" db="EMBL/GenBank/DDBJ databases">
        <title>Deep-cultivation of Planctomycetes and their phenomic and genomic characterization uncovers novel biology.</title>
        <authorList>
            <person name="Wiegand S."/>
            <person name="Jogler M."/>
            <person name="Boedeker C."/>
            <person name="Pinto D."/>
            <person name="Vollmers J."/>
            <person name="Rivas-Marin E."/>
            <person name="Kohn T."/>
            <person name="Peeters S.H."/>
            <person name="Heuer A."/>
            <person name="Rast P."/>
            <person name="Oberbeckmann S."/>
            <person name="Bunk B."/>
            <person name="Jeske O."/>
            <person name="Meyerdierks A."/>
            <person name="Storesund J.E."/>
            <person name="Kallscheuer N."/>
            <person name="Luecker S."/>
            <person name="Lage O.M."/>
            <person name="Pohl T."/>
            <person name="Merkel B.J."/>
            <person name="Hornburger P."/>
            <person name="Mueller R.-W."/>
            <person name="Bruemmer F."/>
            <person name="Labrenz M."/>
            <person name="Spormann A.M."/>
            <person name="Op Den Camp H."/>
            <person name="Overmann J."/>
            <person name="Amann R."/>
            <person name="Jetten M.S.M."/>
            <person name="Mascher T."/>
            <person name="Medema M.H."/>
            <person name="Devos D.P."/>
            <person name="Kaster A.-K."/>
            <person name="Ovreas L."/>
            <person name="Rohde M."/>
            <person name="Galperin M.Y."/>
            <person name="Jogler C."/>
        </authorList>
    </citation>
    <scope>NUCLEOTIDE SEQUENCE [LARGE SCALE GENOMIC DNA]</scope>
    <source>
        <strain evidence="1 2">Poly41</strain>
    </source>
</reference>
<name>A0A5C6D723_9BACT</name>
<keyword evidence="2" id="KW-1185">Reference proteome</keyword>
<comment type="caution">
    <text evidence="1">The sequence shown here is derived from an EMBL/GenBank/DDBJ whole genome shotgun (WGS) entry which is preliminary data.</text>
</comment>
<sequence>MEKSASPTILPRFSCYLSNDQHLLLARIYFSFLPVED</sequence>
<dbReference type="AlphaFoldDB" id="A0A5C6D723"/>
<accession>A0A5C6D723</accession>
<organism evidence="1 2">
    <name type="scientific">Novipirellula artificiosorum</name>
    <dbReference type="NCBI Taxonomy" id="2528016"/>
    <lineage>
        <taxon>Bacteria</taxon>
        <taxon>Pseudomonadati</taxon>
        <taxon>Planctomycetota</taxon>
        <taxon>Planctomycetia</taxon>
        <taxon>Pirellulales</taxon>
        <taxon>Pirellulaceae</taxon>
        <taxon>Novipirellula</taxon>
    </lineage>
</organism>
<evidence type="ECO:0000313" key="1">
    <source>
        <dbReference type="EMBL" id="TWU32618.1"/>
    </source>
</evidence>
<dbReference type="Proteomes" id="UP000319143">
    <property type="component" value="Unassembled WGS sequence"/>
</dbReference>
<dbReference type="EMBL" id="SJPV01000012">
    <property type="protein sequence ID" value="TWU32618.1"/>
    <property type="molecule type" value="Genomic_DNA"/>
</dbReference>
<protein>
    <submittedName>
        <fullName evidence="1">Uncharacterized protein</fullName>
    </submittedName>
</protein>
<proteinExistence type="predicted"/>
<gene>
    <name evidence="1" type="ORF">Poly41_55960</name>
</gene>
<evidence type="ECO:0000313" key="2">
    <source>
        <dbReference type="Proteomes" id="UP000319143"/>
    </source>
</evidence>